<protein>
    <submittedName>
        <fullName evidence="1">Uncharacterized protein</fullName>
    </submittedName>
</protein>
<dbReference type="EMBL" id="SNRW01026027">
    <property type="protein sequence ID" value="KAA6361094.1"/>
    <property type="molecule type" value="Genomic_DNA"/>
</dbReference>
<reference evidence="1 2" key="1">
    <citation type="submission" date="2019-03" db="EMBL/GenBank/DDBJ databases">
        <title>Single cell metagenomics reveals metabolic interactions within the superorganism composed of flagellate Streblomastix strix and complex community of Bacteroidetes bacteria on its surface.</title>
        <authorList>
            <person name="Treitli S.C."/>
            <person name="Kolisko M."/>
            <person name="Husnik F."/>
            <person name="Keeling P."/>
            <person name="Hampl V."/>
        </authorList>
    </citation>
    <scope>NUCLEOTIDE SEQUENCE [LARGE SCALE GENOMIC DNA]</scope>
    <source>
        <strain evidence="1">ST1C</strain>
    </source>
</reference>
<gene>
    <name evidence="1" type="ORF">EZS28_043379</name>
</gene>
<feature type="non-terminal residue" evidence="1">
    <location>
        <position position="231"/>
    </location>
</feature>
<feature type="non-terminal residue" evidence="1">
    <location>
        <position position="1"/>
    </location>
</feature>
<evidence type="ECO:0000313" key="1">
    <source>
        <dbReference type="EMBL" id="KAA6361094.1"/>
    </source>
</evidence>
<dbReference type="Proteomes" id="UP000324800">
    <property type="component" value="Unassembled WGS sequence"/>
</dbReference>
<sequence>QKMMKKKKKKKIKKKKKMMEKKIDMIINSKDQPYFLQIPFSAAKYCSKCHQSNHDLNQQWDDVKDNCLFEWNVPDQNDLPKSDKSAYPSPDYRISKKVQRQVHEKIIAELIVQQKPYNCNYQPLSLKARSIYHAHNAQEMAYYIYTNFHPEKANFFIQELRNDNVNNKHINIDPERQPSTEDIQELSTVLHPLRAGINPKYLDPRLIAEAANRIRAFRDRAAKYWSKCHQS</sequence>
<comment type="caution">
    <text evidence="1">The sequence shown here is derived from an EMBL/GenBank/DDBJ whole genome shotgun (WGS) entry which is preliminary data.</text>
</comment>
<name>A0A5J4TRZ9_9EUKA</name>
<organism evidence="1 2">
    <name type="scientific">Streblomastix strix</name>
    <dbReference type="NCBI Taxonomy" id="222440"/>
    <lineage>
        <taxon>Eukaryota</taxon>
        <taxon>Metamonada</taxon>
        <taxon>Preaxostyla</taxon>
        <taxon>Oxymonadida</taxon>
        <taxon>Streblomastigidae</taxon>
        <taxon>Streblomastix</taxon>
    </lineage>
</organism>
<proteinExistence type="predicted"/>
<evidence type="ECO:0000313" key="2">
    <source>
        <dbReference type="Proteomes" id="UP000324800"/>
    </source>
</evidence>
<accession>A0A5J4TRZ9</accession>
<dbReference type="AlphaFoldDB" id="A0A5J4TRZ9"/>